<dbReference type="GO" id="GO:0003988">
    <property type="term" value="F:acetyl-CoA C-acyltransferase activity"/>
    <property type="evidence" value="ECO:0007669"/>
    <property type="project" value="UniProtKB-EC"/>
</dbReference>
<protein>
    <submittedName>
        <fullName evidence="1">3-ketoacyl-CoA thiolase FadA</fullName>
        <ecNumber evidence="1">2.3.1.16</ecNumber>
    </submittedName>
</protein>
<dbReference type="AlphaFoldDB" id="F8GWW0"/>
<dbReference type="KEGG" id="cnc:CNE_BB1p04060"/>
<evidence type="ECO:0000313" key="2">
    <source>
        <dbReference type="Proteomes" id="UP000006798"/>
    </source>
</evidence>
<evidence type="ECO:0000313" key="1">
    <source>
        <dbReference type="EMBL" id="AEI81830.1"/>
    </source>
</evidence>
<dbReference type="HOGENOM" id="CLU_1945166_0_0_4"/>
<accession>F8GWW0</accession>
<reference evidence="1 2" key="1">
    <citation type="journal article" date="2011" name="J. Bacteriol.">
        <title>Complete genome sequence of the type strain Cupriavidus necator N-1.</title>
        <authorList>
            <person name="Poehlein A."/>
            <person name="Kusian B."/>
            <person name="Friedrich B."/>
            <person name="Daniel R."/>
            <person name="Bowien B."/>
        </authorList>
    </citation>
    <scope>NUCLEOTIDE SEQUENCE [LARGE SCALE GENOMIC DNA]</scope>
    <source>
        <strain evidence="2">ATCC 43291 / DSM 13513 / CCUG 52238 / LMG 8453 / N-1</strain>
        <plasmid evidence="1 2">pBB1</plasmid>
    </source>
</reference>
<gene>
    <name evidence="1" type="primary">fadA1</name>
    <name evidence="1" type="ordered locus">CNE_BB1p04060</name>
</gene>
<geneLocation type="plasmid" evidence="1 2">
    <name>pBB1</name>
</geneLocation>
<keyword evidence="1" id="KW-0808">Transferase</keyword>
<dbReference type="EC" id="2.3.1.16" evidence="1"/>
<sequence length="129" mass="14141">MGCKDESAPPALPRAIGERIASTITGFFIVVPFLFIPDQIAAHGDGLMLNRNKCASPLQEKLRSSISHRQNEGHGESMLDKCDCALKQLRMVFNAACVAIRRTPRSVKLTLPAAVRCAAAEKMRHVQNQ</sequence>
<dbReference type="Proteomes" id="UP000006798">
    <property type="component" value="Plasmid pBB1"/>
</dbReference>
<dbReference type="EMBL" id="CP002879">
    <property type="protein sequence ID" value="AEI81830.1"/>
    <property type="molecule type" value="Genomic_DNA"/>
</dbReference>
<keyword evidence="1" id="KW-0012">Acyltransferase</keyword>
<keyword evidence="1" id="KW-0614">Plasmid</keyword>
<proteinExistence type="predicted"/>
<organism evidence="1 2">
    <name type="scientific">Cupriavidus necator (strain ATCC 43291 / DSM 13513 / CCUG 52238 / LMG 8453 / N-1)</name>
    <name type="common">Ralstonia eutropha</name>
    <dbReference type="NCBI Taxonomy" id="1042878"/>
    <lineage>
        <taxon>Bacteria</taxon>
        <taxon>Pseudomonadati</taxon>
        <taxon>Pseudomonadota</taxon>
        <taxon>Betaproteobacteria</taxon>
        <taxon>Burkholderiales</taxon>
        <taxon>Burkholderiaceae</taxon>
        <taxon>Cupriavidus</taxon>
    </lineage>
</organism>
<name>F8GWW0_CUPNN</name>